<protein>
    <submittedName>
        <fullName evidence="1">Uncharacterized protein</fullName>
    </submittedName>
</protein>
<keyword evidence="2" id="KW-1185">Reference proteome</keyword>
<name>A0A517YYQ3_9BACT</name>
<dbReference type="Proteomes" id="UP000317369">
    <property type="component" value="Chromosome"/>
</dbReference>
<dbReference type="EMBL" id="CP036425">
    <property type="protein sequence ID" value="QDU35351.1"/>
    <property type="molecule type" value="Genomic_DNA"/>
</dbReference>
<evidence type="ECO:0000313" key="1">
    <source>
        <dbReference type="EMBL" id="QDU35351.1"/>
    </source>
</evidence>
<accession>A0A517YYQ3</accession>
<sequence length="38" mass="4272">MILIQAKVNRNKLVLRGKQLSGGGLNERLLKKVLRWAG</sequence>
<proteinExistence type="predicted"/>
<dbReference type="AlphaFoldDB" id="A0A517YYQ3"/>
<organism evidence="1 2">
    <name type="scientific">Poriferisphaera corsica</name>
    <dbReference type="NCBI Taxonomy" id="2528020"/>
    <lineage>
        <taxon>Bacteria</taxon>
        <taxon>Pseudomonadati</taxon>
        <taxon>Planctomycetota</taxon>
        <taxon>Phycisphaerae</taxon>
        <taxon>Phycisphaerales</taxon>
        <taxon>Phycisphaeraceae</taxon>
        <taxon>Poriferisphaera</taxon>
    </lineage>
</organism>
<dbReference type="KEGG" id="pcor:KS4_34320"/>
<evidence type="ECO:0000313" key="2">
    <source>
        <dbReference type="Proteomes" id="UP000317369"/>
    </source>
</evidence>
<reference evidence="1 2" key="1">
    <citation type="submission" date="2019-02" db="EMBL/GenBank/DDBJ databases">
        <title>Deep-cultivation of Planctomycetes and their phenomic and genomic characterization uncovers novel biology.</title>
        <authorList>
            <person name="Wiegand S."/>
            <person name="Jogler M."/>
            <person name="Boedeker C."/>
            <person name="Pinto D."/>
            <person name="Vollmers J."/>
            <person name="Rivas-Marin E."/>
            <person name="Kohn T."/>
            <person name="Peeters S.H."/>
            <person name="Heuer A."/>
            <person name="Rast P."/>
            <person name="Oberbeckmann S."/>
            <person name="Bunk B."/>
            <person name="Jeske O."/>
            <person name="Meyerdierks A."/>
            <person name="Storesund J.E."/>
            <person name="Kallscheuer N."/>
            <person name="Luecker S."/>
            <person name="Lage O.M."/>
            <person name="Pohl T."/>
            <person name="Merkel B.J."/>
            <person name="Hornburger P."/>
            <person name="Mueller R.-W."/>
            <person name="Bruemmer F."/>
            <person name="Labrenz M."/>
            <person name="Spormann A.M."/>
            <person name="Op den Camp H."/>
            <person name="Overmann J."/>
            <person name="Amann R."/>
            <person name="Jetten M.S.M."/>
            <person name="Mascher T."/>
            <person name="Medema M.H."/>
            <person name="Devos D.P."/>
            <person name="Kaster A.-K."/>
            <person name="Ovreas L."/>
            <person name="Rohde M."/>
            <person name="Galperin M.Y."/>
            <person name="Jogler C."/>
        </authorList>
    </citation>
    <scope>NUCLEOTIDE SEQUENCE [LARGE SCALE GENOMIC DNA]</scope>
    <source>
        <strain evidence="1 2">KS4</strain>
    </source>
</reference>
<gene>
    <name evidence="1" type="ORF">KS4_34320</name>
</gene>